<reference evidence="1 2" key="1">
    <citation type="submission" date="2016-08" db="EMBL/GenBank/DDBJ databases">
        <title>Analysis of Carbohydrate Active Enzymes in Thermogemmatispora T81 Reveals Carbohydrate Degradation Ability.</title>
        <authorList>
            <person name="Tomazini A."/>
            <person name="Lal S."/>
            <person name="Stott M."/>
            <person name="Henrissat B."/>
            <person name="Polikarpov I."/>
            <person name="Sparling R."/>
            <person name="Levin D.B."/>
        </authorList>
    </citation>
    <scope>NUCLEOTIDE SEQUENCE [LARGE SCALE GENOMIC DNA]</scope>
    <source>
        <strain evidence="1 2">T81</strain>
    </source>
</reference>
<keyword evidence="2" id="KW-1185">Reference proteome</keyword>
<protein>
    <recommendedName>
        <fullName evidence="3">MalT-like TPR region domain-containing protein</fullName>
    </recommendedName>
</protein>
<evidence type="ECO:0008006" key="3">
    <source>
        <dbReference type="Google" id="ProtNLM"/>
    </source>
</evidence>
<dbReference type="SUPFAM" id="SSF48452">
    <property type="entry name" value="TPR-like"/>
    <property type="match status" value="1"/>
</dbReference>
<evidence type="ECO:0000313" key="1">
    <source>
        <dbReference type="EMBL" id="RAQ94109.1"/>
    </source>
</evidence>
<comment type="caution">
    <text evidence="1">The sequence shown here is derived from an EMBL/GenBank/DDBJ whole genome shotgun (WGS) entry which is preliminary data.</text>
</comment>
<proteinExistence type="predicted"/>
<dbReference type="Proteomes" id="UP000248706">
    <property type="component" value="Unassembled WGS sequence"/>
</dbReference>
<dbReference type="InterPro" id="IPR011990">
    <property type="entry name" value="TPR-like_helical_dom_sf"/>
</dbReference>
<dbReference type="EMBL" id="MCIF01000002">
    <property type="protein sequence ID" value="RAQ94109.1"/>
    <property type="molecule type" value="Genomic_DNA"/>
</dbReference>
<name>A0A328VBE6_9CHLR</name>
<dbReference type="AlphaFoldDB" id="A0A328VBE6"/>
<organism evidence="1 2">
    <name type="scientific">Thermogemmatispora tikiterensis</name>
    <dbReference type="NCBI Taxonomy" id="1825093"/>
    <lineage>
        <taxon>Bacteria</taxon>
        <taxon>Bacillati</taxon>
        <taxon>Chloroflexota</taxon>
        <taxon>Ktedonobacteria</taxon>
        <taxon>Thermogemmatisporales</taxon>
        <taxon>Thermogemmatisporaceae</taxon>
        <taxon>Thermogemmatispora</taxon>
    </lineage>
</organism>
<gene>
    <name evidence="1" type="ORF">A4R35_01100</name>
</gene>
<accession>A0A328VBE6</accession>
<evidence type="ECO:0000313" key="2">
    <source>
        <dbReference type="Proteomes" id="UP000248706"/>
    </source>
</evidence>
<dbReference type="Gene3D" id="1.25.40.10">
    <property type="entry name" value="Tetratricopeptide repeat domain"/>
    <property type="match status" value="1"/>
</dbReference>
<sequence>MLVLCQLGQEAKALGLVELLTDRERQAKLLIELAEWLLRQPGRLEEGWQRCRRAAQVIAQLSDGWAKARLLIRLGEALSELHQQQEAERCWQEAERVLSALPDHWRKGEALSELVSSLAQAHRWHEAVRLIQGTWLQVVNRHAAFDYLPLAFPLIPAFPELGMALYDATCWAEAFLQGPSGPSSRSLLRARSSDPA</sequence>